<keyword evidence="7 9" id="KW-1133">Transmembrane helix</keyword>
<dbReference type="HAMAP" id="MF_00161">
    <property type="entry name" value="LspA"/>
    <property type="match status" value="1"/>
</dbReference>
<keyword evidence="13" id="KW-1185">Reference proteome</keyword>
<reference evidence="13" key="1">
    <citation type="journal article" date="2019" name="Int. J. Syst. Evol. Microbiol.">
        <title>The Global Catalogue of Microorganisms (GCM) 10K type strain sequencing project: providing services to taxonomists for standard genome sequencing and annotation.</title>
        <authorList>
            <consortium name="The Broad Institute Genomics Platform"/>
            <consortium name="The Broad Institute Genome Sequencing Center for Infectious Disease"/>
            <person name="Wu L."/>
            <person name="Ma J."/>
        </authorList>
    </citation>
    <scope>NUCLEOTIDE SEQUENCE [LARGE SCALE GENOMIC DNA]</scope>
    <source>
        <strain evidence="13">KACC 11904</strain>
    </source>
</reference>
<evidence type="ECO:0000256" key="8">
    <source>
        <dbReference type="ARBA" id="ARBA00023136"/>
    </source>
</evidence>
<feature type="transmembrane region" description="Helical" evidence="9">
    <location>
        <begin position="85"/>
        <end position="105"/>
    </location>
</feature>
<proteinExistence type="inferred from homology"/>
<feature type="transmembrane region" description="Helical" evidence="9">
    <location>
        <begin position="54"/>
        <end position="73"/>
    </location>
</feature>
<dbReference type="PANTHER" id="PTHR33695:SF1">
    <property type="entry name" value="LIPOPROTEIN SIGNAL PEPTIDASE"/>
    <property type="match status" value="1"/>
</dbReference>
<keyword evidence="3 9" id="KW-0645">Protease</keyword>
<evidence type="ECO:0000256" key="10">
    <source>
        <dbReference type="RuleBase" id="RU000594"/>
    </source>
</evidence>
<comment type="caution">
    <text evidence="9">Lacks conserved residue(s) required for the propagation of feature annotation.</text>
</comment>
<evidence type="ECO:0000256" key="9">
    <source>
        <dbReference type="HAMAP-Rule" id="MF_00161"/>
    </source>
</evidence>
<evidence type="ECO:0000256" key="3">
    <source>
        <dbReference type="ARBA" id="ARBA00022670"/>
    </source>
</evidence>
<keyword evidence="2 9" id="KW-1003">Cell membrane</keyword>
<dbReference type="NCBIfam" id="TIGR00077">
    <property type="entry name" value="lspA"/>
    <property type="match status" value="1"/>
</dbReference>
<dbReference type="InterPro" id="IPR001872">
    <property type="entry name" value="Peptidase_A8"/>
</dbReference>
<comment type="pathway">
    <text evidence="9">Protein modification; lipoprotein biosynthesis (signal peptide cleavage).</text>
</comment>
<dbReference type="RefSeq" id="WP_270879103.1">
    <property type="nucleotide sequence ID" value="NZ_JAQFVF010000023.1"/>
</dbReference>
<evidence type="ECO:0000256" key="1">
    <source>
        <dbReference type="ARBA" id="ARBA00006139"/>
    </source>
</evidence>
<keyword evidence="5 9" id="KW-0064">Aspartyl protease</keyword>
<evidence type="ECO:0000313" key="13">
    <source>
        <dbReference type="Proteomes" id="UP001596044"/>
    </source>
</evidence>
<feature type="transmembrane region" description="Helical" evidence="9">
    <location>
        <begin position="125"/>
        <end position="143"/>
    </location>
</feature>
<protein>
    <recommendedName>
        <fullName evidence="9">Lipoprotein signal peptidase</fullName>
        <ecNumber evidence="9">3.4.23.36</ecNumber>
    </recommendedName>
    <alternativeName>
        <fullName evidence="9">Prolipoprotein signal peptidase</fullName>
    </alternativeName>
    <alternativeName>
        <fullName evidence="9">Signal peptidase II</fullName>
        <shortName evidence="9">SPase II</shortName>
    </alternativeName>
</protein>
<comment type="catalytic activity">
    <reaction evidence="9 10">
        <text>Release of signal peptides from bacterial membrane prolipoproteins. Hydrolyzes -Xaa-Yaa-Zaa-|-(S,diacylglyceryl)Cys-, in which Xaa is hydrophobic (preferably Leu), and Yaa (Ala or Ser) and Zaa (Gly or Ala) have small, neutral side chains.</text>
        <dbReference type="EC" id="3.4.23.36"/>
    </reaction>
</comment>
<evidence type="ECO:0000256" key="11">
    <source>
        <dbReference type="RuleBase" id="RU004181"/>
    </source>
</evidence>
<evidence type="ECO:0000256" key="7">
    <source>
        <dbReference type="ARBA" id="ARBA00022989"/>
    </source>
</evidence>
<name>A0ABW0KH97_9BACL</name>
<comment type="subcellular location">
    <subcellularLocation>
        <location evidence="9">Cell membrane</location>
        <topology evidence="9">Multi-pass membrane protein</topology>
    </subcellularLocation>
</comment>
<gene>
    <name evidence="9 12" type="primary">lspA</name>
    <name evidence="12" type="ORF">ACFPOG_32020</name>
</gene>
<keyword evidence="4 9" id="KW-0812">Transmembrane</keyword>
<dbReference type="EMBL" id="JBHSMJ010000065">
    <property type="protein sequence ID" value="MFC5452838.1"/>
    <property type="molecule type" value="Genomic_DNA"/>
</dbReference>
<evidence type="ECO:0000313" key="12">
    <source>
        <dbReference type="EMBL" id="MFC5452838.1"/>
    </source>
</evidence>
<feature type="active site" evidence="9">
    <location>
        <position position="124"/>
    </location>
</feature>
<evidence type="ECO:0000256" key="4">
    <source>
        <dbReference type="ARBA" id="ARBA00022692"/>
    </source>
</evidence>
<organism evidence="12 13">
    <name type="scientific">Paenibacillus aestuarii</name>
    <dbReference type="NCBI Taxonomy" id="516965"/>
    <lineage>
        <taxon>Bacteria</taxon>
        <taxon>Bacillati</taxon>
        <taxon>Bacillota</taxon>
        <taxon>Bacilli</taxon>
        <taxon>Bacillales</taxon>
        <taxon>Paenibacillaceae</taxon>
        <taxon>Paenibacillus</taxon>
    </lineage>
</organism>
<dbReference type="EC" id="3.4.23.36" evidence="9"/>
<comment type="function">
    <text evidence="9 10">This protein specifically catalyzes the removal of signal peptides from prolipoproteins.</text>
</comment>
<evidence type="ECO:0000256" key="2">
    <source>
        <dbReference type="ARBA" id="ARBA00022475"/>
    </source>
</evidence>
<sequence length="154" mass="17441">MLFYLIAGLVVVIDQVSKYLIRTYVQVGETITYWHLNLTHYENSGMARSMFQGYSRLFAVIAVLFVIGVLYYRRSWKLQGKWLDIGLAFLVGGAVGNGIDRIIFGQVTDFLISRSGRGILNLADHAINIGVLFVIIHGCIHFLQTKLRSSRLEE</sequence>
<evidence type="ECO:0000256" key="5">
    <source>
        <dbReference type="ARBA" id="ARBA00022750"/>
    </source>
</evidence>
<accession>A0ABW0KH97</accession>
<keyword evidence="6 9" id="KW-0378">Hydrolase</keyword>
<dbReference type="PROSITE" id="PS00855">
    <property type="entry name" value="SPASE_II"/>
    <property type="match status" value="1"/>
</dbReference>
<dbReference type="PANTHER" id="PTHR33695">
    <property type="entry name" value="LIPOPROTEIN SIGNAL PEPTIDASE"/>
    <property type="match status" value="1"/>
</dbReference>
<keyword evidence="8 9" id="KW-0472">Membrane</keyword>
<evidence type="ECO:0000256" key="6">
    <source>
        <dbReference type="ARBA" id="ARBA00022801"/>
    </source>
</evidence>
<comment type="similarity">
    <text evidence="1 9 11">Belongs to the peptidase A8 family.</text>
</comment>
<feature type="active site" evidence="9">
    <location>
        <position position="109"/>
    </location>
</feature>
<dbReference type="Pfam" id="PF01252">
    <property type="entry name" value="Peptidase_A8"/>
    <property type="match status" value="1"/>
</dbReference>
<comment type="caution">
    <text evidence="12">The sequence shown here is derived from an EMBL/GenBank/DDBJ whole genome shotgun (WGS) entry which is preliminary data.</text>
</comment>
<dbReference type="GO" id="GO:0004190">
    <property type="term" value="F:aspartic-type endopeptidase activity"/>
    <property type="evidence" value="ECO:0007669"/>
    <property type="project" value="UniProtKB-EC"/>
</dbReference>
<dbReference type="PRINTS" id="PR00781">
    <property type="entry name" value="LIPOSIGPTASE"/>
</dbReference>
<dbReference type="Proteomes" id="UP001596044">
    <property type="component" value="Unassembled WGS sequence"/>
</dbReference>